<dbReference type="PANTHER" id="PTHR35711:SF1">
    <property type="entry name" value="ECTODERMAL, ISOFORM F"/>
    <property type="match status" value="1"/>
</dbReference>
<dbReference type="AlphaFoldDB" id="A0A484NCX5"/>
<feature type="region of interest" description="Disordered" evidence="2">
    <location>
        <begin position="442"/>
        <end position="469"/>
    </location>
</feature>
<evidence type="ECO:0000313" key="4">
    <source>
        <dbReference type="EMBL" id="VFQ99241.1"/>
    </source>
</evidence>
<dbReference type="EMBL" id="OOIL02006652">
    <property type="protein sequence ID" value="VFQ99241.1"/>
    <property type="molecule type" value="Genomic_DNA"/>
</dbReference>
<reference evidence="4 5" key="1">
    <citation type="submission" date="2018-04" db="EMBL/GenBank/DDBJ databases">
        <authorList>
            <person name="Vogel A."/>
        </authorList>
    </citation>
    <scope>NUCLEOTIDE SEQUENCE [LARGE SCALE GENOMIC DNA]</scope>
</reference>
<dbReference type="SUPFAM" id="SSF57756">
    <property type="entry name" value="Retrovirus zinc finger-like domains"/>
    <property type="match status" value="1"/>
</dbReference>
<organism evidence="4 5">
    <name type="scientific">Cuscuta campestris</name>
    <dbReference type="NCBI Taxonomy" id="132261"/>
    <lineage>
        <taxon>Eukaryota</taxon>
        <taxon>Viridiplantae</taxon>
        <taxon>Streptophyta</taxon>
        <taxon>Embryophyta</taxon>
        <taxon>Tracheophyta</taxon>
        <taxon>Spermatophyta</taxon>
        <taxon>Magnoliopsida</taxon>
        <taxon>eudicotyledons</taxon>
        <taxon>Gunneridae</taxon>
        <taxon>Pentapetalae</taxon>
        <taxon>asterids</taxon>
        <taxon>lamiids</taxon>
        <taxon>Solanales</taxon>
        <taxon>Convolvulaceae</taxon>
        <taxon>Cuscuteae</taxon>
        <taxon>Cuscuta</taxon>
        <taxon>Cuscuta subgen. Grammica</taxon>
        <taxon>Cuscuta sect. Cleistogrammica</taxon>
    </lineage>
</organism>
<evidence type="ECO:0000256" key="2">
    <source>
        <dbReference type="SAM" id="MobiDB-lite"/>
    </source>
</evidence>
<dbReference type="InterPro" id="IPR001878">
    <property type="entry name" value="Znf_CCHC"/>
</dbReference>
<dbReference type="SMART" id="SM00343">
    <property type="entry name" value="ZnF_C2HC"/>
    <property type="match status" value="1"/>
</dbReference>
<accession>A0A484NCX5</accession>
<dbReference type="GO" id="GO:0008270">
    <property type="term" value="F:zinc ion binding"/>
    <property type="evidence" value="ECO:0007669"/>
    <property type="project" value="UniProtKB-KW"/>
</dbReference>
<evidence type="ECO:0000313" key="5">
    <source>
        <dbReference type="Proteomes" id="UP000595140"/>
    </source>
</evidence>
<proteinExistence type="predicted"/>
<keyword evidence="1" id="KW-0862">Zinc</keyword>
<dbReference type="PANTHER" id="PTHR35711">
    <property type="entry name" value="EXPRESSED PROTEIN"/>
    <property type="match status" value="1"/>
</dbReference>
<feature type="region of interest" description="Disordered" evidence="2">
    <location>
        <begin position="524"/>
        <end position="591"/>
    </location>
</feature>
<protein>
    <recommendedName>
        <fullName evidence="3">CCHC-type domain-containing protein</fullName>
    </recommendedName>
</protein>
<dbReference type="Gene3D" id="4.10.60.10">
    <property type="entry name" value="Zinc finger, CCHC-type"/>
    <property type="match status" value="1"/>
</dbReference>
<dbReference type="InterPro" id="IPR036875">
    <property type="entry name" value="Znf_CCHC_sf"/>
</dbReference>
<dbReference type="PROSITE" id="PS50158">
    <property type="entry name" value="ZF_CCHC"/>
    <property type="match status" value="1"/>
</dbReference>
<dbReference type="OrthoDB" id="1839375at2759"/>
<gene>
    <name evidence="4" type="ORF">CCAM_LOCUS41017</name>
</gene>
<evidence type="ECO:0000256" key="1">
    <source>
        <dbReference type="PROSITE-ProRule" id="PRU00047"/>
    </source>
</evidence>
<sequence length="591" mass="66548">MNRRSPEKSVSGMEVIPPPLEADGTAGTDGGTCRLSLPEKNRWSSLEQWGTPGFEGLLFPRRIRRRRCPIHHRESPSLLWVVSTVVIPPSLSESLELQGCHLHSLPELGSPEKEGAEQNGVGTLPWAIVTGKSQGRRGSGSPSLSFVREEEMGRGARLIEEEEAKKEIAADRKDSFLNLYTEGSAVSFVAPRLSFSPDGFSQLKIDCQASTSQERDVEDSSDKDEFGVVLKKFHKFMRKEFERKGKKQGEPPKCYGCGEVGHIRPKCPNAKNENKPFKKHRAYISWGGDSGDESSDGDENKSANLCLMAHEEPPEEEDKESVPAPAHKYLDGLFLWFNDRAEATRFSEKFEHQEILPPRSLKPRKYNHTALSQEDTKTLRAMIHNANINWCKFVTTHMFNATFDDRPLPYALLVMAILDEYNIKTDVGPKIKGTKHWEIDESVFHSGTDETPFRQPRPRRQPRDASSNTPFLAEQMAALTATLSRIDTNVSQTAQNVNILSRELHGYFDFVNYPYAQMVPYAPPPNFGGEPSGTNNVGGEEEVNDEEEEEEEAEGEEEEEDDDDDDDEDGEEEEEEDIDEEQLLDDLSPDF</sequence>
<feature type="region of interest" description="Disordered" evidence="2">
    <location>
        <begin position="1"/>
        <end position="29"/>
    </location>
</feature>
<feature type="compositionally biased region" description="Basic and acidic residues" evidence="2">
    <location>
        <begin position="442"/>
        <end position="452"/>
    </location>
</feature>
<dbReference type="GO" id="GO:0003676">
    <property type="term" value="F:nucleic acid binding"/>
    <property type="evidence" value="ECO:0007669"/>
    <property type="project" value="InterPro"/>
</dbReference>
<dbReference type="Proteomes" id="UP000595140">
    <property type="component" value="Unassembled WGS sequence"/>
</dbReference>
<feature type="domain" description="CCHC-type" evidence="3">
    <location>
        <begin position="253"/>
        <end position="269"/>
    </location>
</feature>
<keyword evidence="1" id="KW-0479">Metal-binding</keyword>
<evidence type="ECO:0000259" key="3">
    <source>
        <dbReference type="PROSITE" id="PS50158"/>
    </source>
</evidence>
<keyword evidence="1" id="KW-0863">Zinc-finger</keyword>
<keyword evidence="5" id="KW-1185">Reference proteome</keyword>
<feature type="compositionally biased region" description="Acidic residues" evidence="2">
    <location>
        <begin position="539"/>
        <end position="591"/>
    </location>
</feature>
<name>A0A484NCX5_9ASTE</name>